<accession>A0AAN5C2R1</accession>
<dbReference type="GO" id="GO:0030117">
    <property type="term" value="C:membrane coat"/>
    <property type="evidence" value="ECO:0007669"/>
    <property type="project" value="InterPro"/>
</dbReference>
<evidence type="ECO:0000313" key="7">
    <source>
        <dbReference type="Proteomes" id="UP001165205"/>
    </source>
</evidence>
<organism evidence="6 7">
    <name type="scientific">Aspergillus oryzae</name>
    <name type="common">Yellow koji mold</name>
    <dbReference type="NCBI Taxonomy" id="5062"/>
    <lineage>
        <taxon>Eukaryota</taxon>
        <taxon>Fungi</taxon>
        <taxon>Dikarya</taxon>
        <taxon>Ascomycota</taxon>
        <taxon>Pezizomycotina</taxon>
        <taxon>Eurotiomycetes</taxon>
        <taxon>Eurotiomycetidae</taxon>
        <taxon>Eurotiales</taxon>
        <taxon>Aspergillaceae</taxon>
        <taxon>Aspergillus</taxon>
        <taxon>Aspergillus subgen. Circumdati</taxon>
    </lineage>
</organism>
<dbReference type="AlphaFoldDB" id="A0AAN5C2R1"/>
<dbReference type="SUPFAM" id="SSF48371">
    <property type="entry name" value="ARM repeat"/>
    <property type="match status" value="1"/>
</dbReference>
<dbReference type="InterPro" id="IPR050840">
    <property type="entry name" value="Adaptor_Complx_Large_Subunit"/>
</dbReference>
<dbReference type="GO" id="GO:0006886">
    <property type="term" value="P:intracellular protein transport"/>
    <property type="evidence" value="ECO:0007669"/>
    <property type="project" value="InterPro"/>
</dbReference>
<dbReference type="Pfam" id="PF01602">
    <property type="entry name" value="Adaptin_N"/>
    <property type="match status" value="1"/>
</dbReference>
<dbReference type="EMBL" id="BSYA01000214">
    <property type="protein sequence ID" value="GMG36830.1"/>
    <property type="molecule type" value="Genomic_DNA"/>
</dbReference>
<dbReference type="Proteomes" id="UP001165205">
    <property type="component" value="Unassembled WGS sequence"/>
</dbReference>
<reference evidence="6" key="1">
    <citation type="submission" date="2023-04" db="EMBL/GenBank/DDBJ databases">
        <title>Aspergillus oryzae NBRC 4228.</title>
        <authorList>
            <person name="Ichikawa N."/>
            <person name="Sato H."/>
            <person name="Tonouchi N."/>
        </authorList>
    </citation>
    <scope>NUCLEOTIDE SEQUENCE</scope>
    <source>
        <strain evidence="6">NBRC 4228</strain>
    </source>
</reference>
<dbReference type="Gene3D" id="1.25.10.10">
    <property type="entry name" value="Leucine-rich Repeat Variant"/>
    <property type="match status" value="1"/>
</dbReference>
<sequence>MSSMRGLVQFIADLRNARARELEEKRVNKELANIRQKFKGGSLNGYQKKKYVCKLLYVYIQGYDVDFGHLEAVNLISSTKYSEKQIGYLAVTLFFHEQHELLHLVVNSIRKDLLDHNELNNCLALHAVANVGGREMGEALSTDVHRLLISPYVMVPFTYFLISPLLG</sequence>
<protein>
    <submittedName>
        <fullName evidence="6">Unnamed protein product</fullName>
    </submittedName>
</protein>
<evidence type="ECO:0000256" key="1">
    <source>
        <dbReference type="ARBA" id="ARBA00004308"/>
    </source>
</evidence>
<comment type="subcellular location">
    <subcellularLocation>
        <location evidence="1">Endomembrane system</location>
    </subcellularLocation>
</comment>
<dbReference type="InterPro" id="IPR016024">
    <property type="entry name" value="ARM-type_fold"/>
</dbReference>
<evidence type="ECO:0000256" key="3">
    <source>
        <dbReference type="ARBA" id="ARBA00022927"/>
    </source>
</evidence>
<dbReference type="PANTHER" id="PTHR22780">
    <property type="entry name" value="ADAPTIN, ALPHA/GAMMA/EPSILON"/>
    <property type="match status" value="1"/>
</dbReference>
<evidence type="ECO:0000259" key="5">
    <source>
        <dbReference type="Pfam" id="PF01602"/>
    </source>
</evidence>
<comment type="caution">
    <text evidence="6">The sequence shown here is derived from an EMBL/GenBank/DDBJ whole genome shotgun (WGS) entry which is preliminary data.</text>
</comment>
<gene>
    <name evidence="6" type="ORF">Aory04_001180200</name>
</gene>
<keyword evidence="4" id="KW-0472">Membrane</keyword>
<evidence type="ECO:0000313" key="6">
    <source>
        <dbReference type="EMBL" id="GMG36830.1"/>
    </source>
</evidence>
<feature type="domain" description="Clathrin/coatomer adaptor adaptin-like N-terminal" evidence="5">
    <location>
        <begin position="23"/>
        <end position="151"/>
    </location>
</feature>
<dbReference type="GO" id="GO:0016192">
    <property type="term" value="P:vesicle-mediated transport"/>
    <property type="evidence" value="ECO:0007669"/>
    <property type="project" value="InterPro"/>
</dbReference>
<dbReference type="InterPro" id="IPR011989">
    <property type="entry name" value="ARM-like"/>
</dbReference>
<keyword evidence="3" id="KW-0653">Protein transport</keyword>
<keyword evidence="2" id="KW-0813">Transport</keyword>
<evidence type="ECO:0000256" key="2">
    <source>
        <dbReference type="ARBA" id="ARBA00022448"/>
    </source>
</evidence>
<proteinExistence type="predicted"/>
<dbReference type="GO" id="GO:0012505">
    <property type="term" value="C:endomembrane system"/>
    <property type="evidence" value="ECO:0007669"/>
    <property type="project" value="UniProtKB-SubCell"/>
</dbReference>
<name>A0AAN5C2R1_ASPOZ</name>
<evidence type="ECO:0000256" key="4">
    <source>
        <dbReference type="ARBA" id="ARBA00023136"/>
    </source>
</evidence>
<dbReference type="InterPro" id="IPR002553">
    <property type="entry name" value="Clathrin/coatomer_adapt-like_N"/>
</dbReference>